<sequence>MNLRAAMRLQKRRRTAQQVAADMLPLVVGQAVLNKIVTQRHIQNAVGFTQSLGVHLAWTVVRNPAVYLIAGIDVGVAHQQGTHFIAISLLSGELPQQPELLTSAGVTAIHLSPPRAVPRLAAEGFTVDRAAMAVRRVRLPDKPHPMMRAKIVQIPGGNSALRNTHLGVQCRLCILDEPFNQAAIAGCTSGNIGP</sequence>
<accession>A0A248KI38</accession>
<proteinExistence type="predicted"/>
<dbReference type="AlphaFoldDB" id="A0A248KI38"/>
<dbReference type="EMBL" id="CP022114">
    <property type="protein sequence ID" value="ASG63257.1"/>
    <property type="molecule type" value="Genomic_DNA"/>
</dbReference>
<protein>
    <submittedName>
        <fullName evidence="1">Uncharacterized protein</fullName>
    </submittedName>
</protein>
<evidence type="ECO:0000313" key="2">
    <source>
        <dbReference type="Proteomes" id="UP000197098"/>
    </source>
</evidence>
<reference evidence="1 2" key="1">
    <citation type="submission" date="2017-06" db="EMBL/GenBank/DDBJ databases">
        <title>Origin of plasmid-mediated fosfomycin resistance gene fosA3.</title>
        <authorList>
            <person name="Ito R."/>
            <person name="Pacey M.P."/>
            <person name="Doi Y."/>
        </authorList>
    </citation>
    <scope>NUCLEOTIDE SEQUENCE [LARGE SCALE GENOMIC DNA]</scope>
    <source>
        <strain evidence="1 2">YDC799</strain>
    </source>
</reference>
<gene>
    <name evidence="1" type="ORF">CEW81_10230</name>
</gene>
<dbReference type="Proteomes" id="UP000197098">
    <property type="component" value="Chromosome"/>
</dbReference>
<organism evidence="1 2">
    <name type="scientific">Kluyvera genomosp. 3</name>
    <dbReference type="NCBI Taxonomy" id="2774055"/>
    <lineage>
        <taxon>Bacteria</taxon>
        <taxon>Pseudomonadati</taxon>
        <taxon>Pseudomonadota</taxon>
        <taxon>Gammaproteobacteria</taxon>
        <taxon>Enterobacterales</taxon>
        <taxon>Enterobacteriaceae</taxon>
        <taxon>Kluyvera</taxon>
    </lineage>
</organism>
<name>A0A248KI38_9ENTR</name>
<evidence type="ECO:0000313" key="1">
    <source>
        <dbReference type="EMBL" id="ASG63257.1"/>
    </source>
</evidence>